<organism evidence="1 2">
    <name type="scientific">Oleiphilus messinensis</name>
    <dbReference type="NCBI Taxonomy" id="141451"/>
    <lineage>
        <taxon>Bacteria</taxon>
        <taxon>Pseudomonadati</taxon>
        <taxon>Pseudomonadota</taxon>
        <taxon>Gammaproteobacteria</taxon>
        <taxon>Oceanospirillales</taxon>
        <taxon>Oleiphilaceae</taxon>
        <taxon>Oleiphilus</taxon>
    </lineage>
</organism>
<keyword evidence="2" id="KW-1185">Reference proteome</keyword>
<accession>A0A1Y0ICK8</accession>
<dbReference type="RefSeq" id="WP_087462048.1">
    <property type="nucleotide sequence ID" value="NZ_CP021425.1"/>
</dbReference>
<sequence length="89" mass="10735">MFILNQTTVYYLKRLASHARAKYKRRFRLTDENEVIDLLVFSSQSHDIETKRDFMLFYINCPEEFRDQLEETYSIFPPIKNMVHIAKAV</sequence>
<evidence type="ECO:0000313" key="2">
    <source>
        <dbReference type="Proteomes" id="UP000196027"/>
    </source>
</evidence>
<dbReference type="Proteomes" id="UP000196027">
    <property type="component" value="Chromosome"/>
</dbReference>
<dbReference type="AlphaFoldDB" id="A0A1Y0ICK8"/>
<proteinExistence type="predicted"/>
<protein>
    <submittedName>
        <fullName evidence="1">Uncharacterized protein</fullName>
    </submittedName>
</protein>
<reference evidence="1 2" key="1">
    <citation type="submission" date="2017-05" db="EMBL/GenBank/DDBJ databases">
        <title>Genomic insights into alkan degradation activity of Oleiphilus messinensis.</title>
        <authorList>
            <person name="Kozyavkin S.A."/>
            <person name="Slesarev A.I."/>
            <person name="Golyshin P.N."/>
            <person name="Korzhenkov A."/>
            <person name="Golyshina O.N."/>
            <person name="Toshchakov S.V."/>
        </authorList>
    </citation>
    <scope>NUCLEOTIDE SEQUENCE [LARGE SCALE GENOMIC DNA]</scope>
    <source>
        <strain evidence="1 2">ME102</strain>
    </source>
</reference>
<dbReference type="KEGG" id="ome:OLMES_3081"/>
<evidence type="ECO:0000313" key="1">
    <source>
        <dbReference type="EMBL" id="ARU57124.1"/>
    </source>
</evidence>
<gene>
    <name evidence="1" type="ORF">OLMES_3081</name>
</gene>
<dbReference type="EMBL" id="CP021425">
    <property type="protein sequence ID" value="ARU57124.1"/>
    <property type="molecule type" value="Genomic_DNA"/>
</dbReference>
<name>A0A1Y0ICK8_9GAMM</name>